<protein>
    <submittedName>
        <fullName evidence="2">Uncharacterized protein</fullName>
    </submittedName>
</protein>
<dbReference type="AlphaFoldDB" id="A0A3Q3BJY2"/>
<name>A0A3Q3BJY2_HAPBU</name>
<feature type="region of interest" description="Disordered" evidence="1">
    <location>
        <begin position="1"/>
        <end position="78"/>
    </location>
</feature>
<evidence type="ECO:0000256" key="1">
    <source>
        <dbReference type="SAM" id="MobiDB-lite"/>
    </source>
</evidence>
<reference evidence="2" key="2">
    <citation type="submission" date="2025-09" db="UniProtKB">
        <authorList>
            <consortium name="Ensembl"/>
        </authorList>
    </citation>
    <scope>IDENTIFICATION</scope>
</reference>
<dbReference type="STRING" id="8153.ENSHBUP00000001166"/>
<accession>A0A3Q3BJY2</accession>
<dbReference type="OMA" id="PRTWQSM"/>
<proteinExistence type="predicted"/>
<reference evidence="2" key="1">
    <citation type="submission" date="2025-08" db="UniProtKB">
        <authorList>
            <consortium name="Ensembl"/>
        </authorList>
    </citation>
    <scope>IDENTIFICATION</scope>
</reference>
<keyword evidence="3" id="KW-1185">Reference proteome</keyword>
<organism evidence="2 3">
    <name type="scientific">Haplochromis burtoni</name>
    <name type="common">Burton's mouthbrooder</name>
    <name type="synonym">Chromis burtoni</name>
    <dbReference type="NCBI Taxonomy" id="8153"/>
    <lineage>
        <taxon>Eukaryota</taxon>
        <taxon>Metazoa</taxon>
        <taxon>Chordata</taxon>
        <taxon>Craniata</taxon>
        <taxon>Vertebrata</taxon>
        <taxon>Euteleostomi</taxon>
        <taxon>Actinopterygii</taxon>
        <taxon>Neopterygii</taxon>
        <taxon>Teleostei</taxon>
        <taxon>Neoteleostei</taxon>
        <taxon>Acanthomorphata</taxon>
        <taxon>Ovalentaria</taxon>
        <taxon>Cichlomorphae</taxon>
        <taxon>Cichliformes</taxon>
        <taxon>Cichlidae</taxon>
        <taxon>African cichlids</taxon>
        <taxon>Pseudocrenilabrinae</taxon>
        <taxon>Haplochromini</taxon>
        <taxon>Haplochromis</taxon>
    </lineage>
</organism>
<dbReference type="GeneTree" id="ENSGT00940000181825"/>
<dbReference type="Proteomes" id="UP000264840">
    <property type="component" value="Unplaced"/>
</dbReference>
<dbReference type="Ensembl" id="ENSHBUT00000014243.1">
    <property type="protein sequence ID" value="ENSHBUP00000001166.1"/>
    <property type="gene ID" value="ENSHBUG00000000039.1"/>
</dbReference>
<evidence type="ECO:0000313" key="3">
    <source>
        <dbReference type="Proteomes" id="UP000264840"/>
    </source>
</evidence>
<evidence type="ECO:0000313" key="2">
    <source>
        <dbReference type="Ensembl" id="ENSHBUP00000001166.1"/>
    </source>
</evidence>
<feature type="compositionally biased region" description="Polar residues" evidence="1">
    <location>
        <begin position="16"/>
        <end position="27"/>
    </location>
</feature>
<sequence length="102" mass="10506">NLNESCILGSEPMTLGSPTSPKPTSGAQFLPGFLMGDLPAPASPQPRSFSLASPLADSSAMQPVVPTPKDKSGAPPVRSIHDDLVTVATPLAAHRQVGKHAR</sequence>